<name>A0ABT2VTI7_9FLAO</name>
<feature type="signal peptide" evidence="2">
    <location>
        <begin position="1"/>
        <end position="19"/>
    </location>
</feature>
<evidence type="ECO:0000313" key="3">
    <source>
        <dbReference type="EMBL" id="MCU7613308.1"/>
    </source>
</evidence>
<dbReference type="RefSeq" id="WP_262989155.1">
    <property type="nucleotide sequence ID" value="NZ_JAOTEN010000001.1"/>
</dbReference>
<dbReference type="InterPro" id="IPR026444">
    <property type="entry name" value="Secre_tail"/>
</dbReference>
<evidence type="ECO:0000256" key="1">
    <source>
        <dbReference type="ARBA" id="ARBA00022729"/>
    </source>
</evidence>
<sequence>MKFKLLIGTVLFTAMSAHAQMATINENFNNFTAGNTTFPQNQWSSVLPTATGNPGPMMIVFTDTGNTANKYIQSYSGANISTPQYLVSPQIVAPTGNKSITFKARKNTASAPVMIQVGLASNPTDMTTFVALGSPTMLTTDTYQNFTVAVPNSSSTYLVFRTVSAVAAPHTATDIDDIVYDLTSNLSPLESLKNNETIRFAVNAENTALQFDIKKELKNIEIYSAAGQKSTSGALKNKTFDISVLPAGVYYMMIETKEGKLIKSKFVKK</sequence>
<dbReference type="NCBIfam" id="TIGR04183">
    <property type="entry name" value="Por_Secre_tail"/>
    <property type="match status" value="1"/>
</dbReference>
<proteinExistence type="predicted"/>
<evidence type="ECO:0000313" key="4">
    <source>
        <dbReference type="Proteomes" id="UP001208114"/>
    </source>
</evidence>
<dbReference type="Gene3D" id="2.60.120.200">
    <property type="match status" value="1"/>
</dbReference>
<dbReference type="EMBL" id="JAOTEN010000001">
    <property type="protein sequence ID" value="MCU7613308.1"/>
    <property type="molecule type" value="Genomic_DNA"/>
</dbReference>
<comment type="caution">
    <text evidence="3">The sequence shown here is derived from an EMBL/GenBank/DDBJ whole genome shotgun (WGS) entry which is preliminary data.</text>
</comment>
<organism evidence="3 4">
    <name type="scientific">Chryseobacterium gilvum</name>
    <dbReference type="NCBI Taxonomy" id="2976534"/>
    <lineage>
        <taxon>Bacteria</taxon>
        <taxon>Pseudomonadati</taxon>
        <taxon>Bacteroidota</taxon>
        <taxon>Flavobacteriia</taxon>
        <taxon>Flavobacteriales</taxon>
        <taxon>Weeksellaceae</taxon>
        <taxon>Chryseobacterium group</taxon>
        <taxon>Chryseobacterium</taxon>
    </lineage>
</organism>
<keyword evidence="4" id="KW-1185">Reference proteome</keyword>
<dbReference type="Proteomes" id="UP001208114">
    <property type="component" value="Unassembled WGS sequence"/>
</dbReference>
<reference evidence="4" key="1">
    <citation type="submission" date="2023-07" db="EMBL/GenBank/DDBJ databases">
        <title>Chryseobacterium sp. GMJ5 Genome sequencing and assembly.</title>
        <authorList>
            <person name="Jung Y."/>
        </authorList>
    </citation>
    <scope>NUCLEOTIDE SEQUENCE [LARGE SCALE GENOMIC DNA]</scope>
    <source>
        <strain evidence="4">GMJ5</strain>
    </source>
</reference>
<gene>
    <name evidence="3" type="ORF">N0B16_02565</name>
</gene>
<evidence type="ECO:0000256" key="2">
    <source>
        <dbReference type="SAM" id="SignalP"/>
    </source>
</evidence>
<protein>
    <submittedName>
        <fullName evidence="3">T9SS type A sorting domain-containing protein</fullName>
    </submittedName>
</protein>
<accession>A0ABT2VTI7</accession>
<keyword evidence="1 2" id="KW-0732">Signal</keyword>
<feature type="chain" id="PRO_5045525368" evidence="2">
    <location>
        <begin position="20"/>
        <end position="269"/>
    </location>
</feature>